<dbReference type="InterPro" id="IPR036537">
    <property type="entry name" value="Adaptor_Cbl_N_dom_sf"/>
</dbReference>
<sequence>MPRQPTITEARLNNISTCVAITASTLNVLVDTLKISGLEAILNTTQSLLKLLKTVKQEKNECAELMEQTHNLLNAIIGVYVKSDIGVELLPSTLNEIANFTQTLHKIHTFVEAQHSGSRVKKFFRQGELSGLLKDCKAGLQQGVGFFQIKISDMISTAREMEEQAQIRHQEVLNIMETMSSSDSASSQNLFQLICKLQLHLNVASKAQNIPWS</sequence>
<comment type="caution">
    <text evidence="2">The sequence shown here is derived from an EMBL/GenBank/DDBJ whole genome shotgun (WGS) entry which is preliminary data.</text>
</comment>
<protein>
    <submittedName>
        <fullName evidence="2">Uncharacterized protein</fullName>
    </submittedName>
</protein>
<name>A0AAD6SNJ0_9AGAR</name>
<dbReference type="GO" id="GO:0007166">
    <property type="term" value="P:cell surface receptor signaling pathway"/>
    <property type="evidence" value="ECO:0007669"/>
    <property type="project" value="InterPro"/>
</dbReference>
<proteinExistence type="predicted"/>
<keyword evidence="3" id="KW-1185">Reference proteome</keyword>
<dbReference type="AlphaFoldDB" id="A0AAD6SNJ0"/>
<keyword evidence="1" id="KW-0175">Coiled coil</keyword>
<dbReference type="EMBL" id="JARJCM010000087">
    <property type="protein sequence ID" value="KAJ7030854.1"/>
    <property type="molecule type" value="Genomic_DNA"/>
</dbReference>
<organism evidence="2 3">
    <name type="scientific">Mycena alexandri</name>
    <dbReference type="NCBI Taxonomy" id="1745969"/>
    <lineage>
        <taxon>Eukaryota</taxon>
        <taxon>Fungi</taxon>
        <taxon>Dikarya</taxon>
        <taxon>Basidiomycota</taxon>
        <taxon>Agaricomycotina</taxon>
        <taxon>Agaricomycetes</taxon>
        <taxon>Agaricomycetidae</taxon>
        <taxon>Agaricales</taxon>
        <taxon>Marasmiineae</taxon>
        <taxon>Mycenaceae</taxon>
        <taxon>Mycena</taxon>
    </lineage>
</organism>
<evidence type="ECO:0000313" key="3">
    <source>
        <dbReference type="Proteomes" id="UP001218188"/>
    </source>
</evidence>
<dbReference type="InterPro" id="IPR059179">
    <property type="entry name" value="MLKL-like_MCAfunc"/>
</dbReference>
<dbReference type="Proteomes" id="UP001218188">
    <property type="component" value="Unassembled WGS sequence"/>
</dbReference>
<accession>A0AAD6SNJ0</accession>
<dbReference type="CDD" id="cd21037">
    <property type="entry name" value="MLKL_NTD"/>
    <property type="match status" value="1"/>
</dbReference>
<gene>
    <name evidence="2" type="ORF">C8F04DRAFT_1365441</name>
</gene>
<evidence type="ECO:0000256" key="1">
    <source>
        <dbReference type="SAM" id="Coils"/>
    </source>
</evidence>
<feature type="coiled-coil region" evidence="1">
    <location>
        <begin position="48"/>
        <end position="75"/>
    </location>
</feature>
<reference evidence="2" key="1">
    <citation type="submission" date="2023-03" db="EMBL/GenBank/DDBJ databases">
        <title>Massive genome expansion in bonnet fungi (Mycena s.s.) driven by repeated elements and novel gene families across ecological guilds.</title>
        <authorList>
            <consortium name="Lawrence Berkeley National Laboratory"/>
            <person name="Harder C.B."/>
            <person name="Miyauchi S."/>
            <person name="Viragh M."/>
            <person name="Kuo A."/>
            <person name="Thoen E."/>
            <person name="Andreopoulos B."/>
            <person name="Lu D."/>
            <person name="Skrede I."/>
            <person name="Drula E."/>
            <person name="Henrissat B."/>
            <person name="Morin E."/>
            <person name="Kohler A."/>
            <person name="Barry K."/>
            <person name="LaButti K."/>
            <person name="Morin E."/>
            <person name="Salamov A."/>
            <person name="Lipzen A."/>
            <person name="Mereny Z."/>
            <person name="Hegedus B."/>
            <person name="Baldrian P."/>
            <person name="Stursova M."/>
            <person name="Weitz H."/>
            <person name="Taylor A."/>
            <person name="Grigoriev I.V."/>
            <person name="Nagy L.G."/>
            <person name="Martin F."/>
            <person name="Kauserud H."/>
        </authorList>
    </citation>
    <scope>NUCLEOTIDE SEQUENCE</scope>
    <source>
        <strain evidence="2">CBHHK200</strain>
    </source>
</reference>
<dbReference type="Gene3D" id="1.20.930.20">
    <property type="entry name" value="Adaptor protein Cbl, N-terminal domain"/>
    <property type="match status" value="1"/>
</dbReference>
<evidence type="ECO:0000313" key="2">
    <source>
        <dbReference type="EMBL" id="KAJ7030854.1"/>
    </source>
</evidence>